<dbReference type="EMBL" id="JACHNH010000001">
    <property type="protein sequence ID" value="MBB4761481.1"/>
    <property type="molecule type" value="Genomic_DNA"/>
</dbReference>
<organism evidence="1 2">
    <name type="scientific">Actinoplanes digitatis</name>
    <dbReference type="NCBI Taxonomy" id="1868"/>
    <lineage>
        <taxon>Bacteria</taxon>
        <taxon>Bacillati</taxon>
        <taxon>Actinomycetota</taxon>
        <taxon>Actinomycetes</taxon>
        <taxon>Micromonosporales</taxon>
        <taxon>Micromonosporaceae</taxon>
        <taxon>Actinoplanes</taxon>
    </lineage>
</organism>
<reference evidence="1 2" key="1">
    <citation type="submission" date="2020-08" db="EMBL/GenBank/DDBJ databases">
        <title>Sequencing the genomes of 1000 actinobacteria strains.</title>
        <authorList>
            <person name="Klenk H.-P."/>
        </authorList>
    </citation>
    <scope>NUCLEOTIDE SEQUENCE [LARGE SCALE GENOMIC DNA]</scope>
    <source>
        <strain evidence="1 2">DSM 43149</strain>
    </source>
</reference>
<sequence length="88" mass="9647">MFASTLGDAADLVGVVGDAGDPLGQRGVSAFARSDRRAANDVRRWCTFRPAGHHEMAMNTMLDQLLSWSHAMKSTRDTDQMTAVRRVP</sequence>
<dbReference type="AlphaFoldDB" id="A0A7W7MNX8"/>
<evidence type="ECO:0000313" key="1">
    <source>
        <dbReference type="EMBL" id="MBB4761481.1"/>
    </source>
</evidence>
<gene>
    <name evidence="1" type="ORF">BJ971_002037</name>
</gene>
<proteinExistence type="predicted"/>
<name>A0A7W7MNX8_9ACTN</name>
<evidence type="ECO:0000313" key="2">
    <source>
        <dbReference type="Proteomes" id="UP000578112"/>
    </source>
</evidence>
<dbReference type="Proteomes" id="UP000578112">
    <property type="component" value="Unassembled WGS sequence"/>
</dbReference>
<keyword evidence="2" id="KW-1185">Reference proteome</keyword>
<protein>
    <submittedName>
        <fullName evidence="1">Uncharacterized protein</fullName>
    </submittedName>
</protein>
<comment type="caution">
    <text evidence="1">The sequence shown here is derived from an EMBL/GenBank/DDBJ whole genome shotgun (WGS) entry which is preliminary data.</text>
</comment>
<accession>A0A7W7MNX8</accession>
<dbReference type="RefSeq" id="WP_184991905.1">
    <property type="nucleotide sequence ID" value="NZ_JACHNH010000001.1"/>
</dbReference>